<keyword evidence="4 5" id="KW-0269">Exonuclease</keyword>
<dbReference type="GO" id="GO:0003676">
    <property type="term" value="F:nucleic acid binding"/>
    <property type="evidence" value="ECO:0007669"/>
    <property type="project" value="InterPro"/>
</dbReference>
<comment type="function">
    <text evidence="5">Bidirectionally degrades single-stranded DNA into large acid-insoluble oligonucleotides, which are then degraded further into small acid-soluble oligonucleotides.</text>
</comment>
<evidence type="ECO:0000256" key="4">
    <source>
        <dbReference type="ARBA" id="ARBA00022839"/>
    </source>
</evidence>
<comment type="similarity">
    <text evidence="5 6">Belongs to the XseA family.</text>
</comment>
<dbReference type="InterPro" id="IPR020579">
    <property type="entry name" value="Exonuc_VII_lsu_C"/>
</dbReference>
<keyword evidence="2 5" id="KW-0540">Nuclease</keyword>
<dbReference type="GO" id="GO:0009318">
    <property type="term" value="C:exodeoxyribonuclease VII complex"/>
    <property type="evidence" value="ECO:0007669"/>
    <property type="project" value="UniProtKB-UniRule"/>
</dbReference>
<name>A0A158HU31_CABSO</name>
<evidence type="ECO:0000313" key="10">
    <source>
        <dbReference type="Proteomes" id="UP000054893"/>
    </source>
</evidence>
<dbReference type="Proteomes" id="UP000054893">
    <property type="component" value="Unassembled WGS sequence"/>
</dbReference>
<evidence type="ECO:0000259" key="8">
    <source>
        <dbReference type="Pfam" id="PF13742"/>
    </source>
</evidence>
<sequence>MLDSQSYGIAFDTVCIVDTCYTSAADWLSVRCRATAINRPFPLMSPDPFSPSGQSTGAPSTEAVIPVSALNRAIGSMLERSFPLVWVSGEVSNFTKAASGHWYFSIKDAQAQMRCVMFRGRAQYAEFTPREGDRIEVRGLVTMYEPRGELQLGVEAVRRTGQGRLYEAFLKLKAKLEAEGLFAAERKRTLPQHPRAIGIVTSLQAAALRDVLTTLSRRAPHVPVIVYPAPVQGAGVAAKLAAMVDQASARREVDVLIVCRGGGSIEDLWAFNEEVLARAIAESAMPVVSGVGHETDFTIADFAADVRAPTPTAAAELVSPQRVLLLRDLDHRHASLARSFGRMMERRAQQLDWLARRLVSPAERLERQRIHLHQLATRLASAGARPVRDARARFALVQMRWQRWRPDLAAEREHLMRVAQRLSDSQGRRHERAAARISELSARLQVLSPQRTLERGYAALIDSQSGRAVRSPNALKPKRPLTVHLAQGAADVLLADVQARLSDEF</sequence>
<comment type="catalytic activity">
    <reaction evidence="5 6">
        <text>Exonucleolytic cleavage in either 5'- to 3'- or 3'- to 5'-direction to yield nucleoside 5'-phosphates.</text>
        <dbReference type="EC" id="3.1.11.6"/>
    </reaction>
</comment>
<dbReference type="Gene3D" id="2.40.50.1010">
    <property type="match status" value="1"/>
</dbReference>
<feature type="domain" description="Exonuclease VII large subunit C-terminal" evidence="7">
    <location>
        <begin position="181"/>
        <end position="491"/>
    </location>
</feature>
<evidence type="ECO:0000256" key="2">
    <source>
        <dbReference type="ARBA" id="ARBA00022722"/>
    </source>
</evidence>
<comment type="subcellular location">
    <subcellularLocation>
        <location evidence="5 6">Cytoplasm</location>
    </subcellularLocation>
</comment>
<dbReference type="Pfam" id="PF13742">
    <property type="entry name" value="tRNA_anti_2"/>
    <property type="match status" value="1"/>
</dbReference>
<dbReference type="GO" id="GO:0006308">
    <property type="term" value="P:DNA catabolic process"/>
    <property type="evidence" value="ECO:0007669"/>
    <property type="project" value="UniProtKB-UniRule"/>
</dbReference>
<dbReference type="Pfam" id="PF02601">
    <property type="entry name" value="Exonuc_VII_L"/>
    <property type="match status" value="1"/>
</dbReference>
<dbReference type="GO" id="GO:0008855">
    <property type="term" value="F:exodeoxyribonuclease VII activity"/>
    <property type="evidence" value="ECO:0007669"/>
    <property type="project" value="UniProtKB-UniRule"/>
</dbReference>
<comment type="subunit">
    <text evidence="5">Heterooligomer composed of large and small subunits.</text>
</comment>
<dbReference type="EMBL" id="FCOC02000020">
    <property type="protein sequence ID" value="SAL47647.1"/>
    <property type="molecule type" value="Genomic_DNA"/>
</dbReference>
<proteinExistence type="inferred from homology"/>
<dbReference type="InterPro" id="IPR003753">
    <property type="entry name" value="Exonuc_VII_L"/>
</dbReference>
<dbReference type="NCBIfam" id="TIGR00237">
    <property type="entry name" value="xseA"/>
    <property type="match status" value="1"/>
</dbReference>
<dbReference type="PANTHER" id="PTHR30008">
    <property type="entry name" value="EXODEOXYRIBONUCLEASE 7 LARGE SUBUNIT"/>
    <property type="match status" value="1"/>
</dbReference>
<organism evidence="9 10">
    <name type="scientific">Caballeronia sordidicola</name>
    <name type="common">Burkholderia sordidicola</name>
    <dbReference type="NCBI Taxonomy" id="196367"/>
    <lineage>
        <taxon>Bacteria</taxon>
        <taxon>Pseudomonadati</taxon>
        <taxon>Pseudomonadota</taxon>
        <taxon>Betaproteobacteria</taxon>
        <taxon>Burkholderiales</taxon>
        <taxon>Burkholderiaceae</taxon>
        <taxon>Caballeronia</taxon>
    </lineage>
</organism>
<dbReference type="HAMAP" id="MF_00378">
    <property type="entry name" value="Exonuc_7_L"/>
    <property type="match status" value="1"/>
</dbReference>
<evidence type="ECO:0000256" key="3">
    <source>
        <dbReference type="ARBA" id="ARBA00022801"/>
    </source>
</evidence>
<dbReference type="AlphaFoldDB" id="A0A158HU31"/>
<feature type="domain" description="OB-fold nucleic acid binding" evidence="8">
    <location>
        <begin position="66"/>
        <end position="157"/>
    </location>
</feature>
<gene>
    <name evidence="5" type="primary">xseA</name>
    <name evidence="9" type="ORF">AWB64_05024</name>
</gene>
<evidence type="ECO:0000256" key="1">
    <source>
        <dbReference type="ARBA" id="ARBA00022490"/>
    </source>
</evidence>
<dbReference type="EC" id="3.1.11.6" evidence="5"/>
<evidence type="ECO:0000256" key="5">
    <source>
        <dbReference type="HAMAP-Rule" id="MF_00378"/>
    </source>
</evidence>
<reference evidence="9 10" key="1">
    <citation type="submission" date="2016-01" db="EMBL/GenBank/DDBJ databases">
        <authorList>
            <person name="Oliw E.H."/>
        </authorList>
    </citation>
    <scope>NUCLEOTIDE SEQUENCE [LARGE SCALE GENOMIC DNA]</scope>
    <source>
        <strain evidence="9">LMG 22029</strain>
    </source>
</reference>
<dbReference type="InterPro" id="IPR025824">
    <property type="entry name" value="OB-fold_nuc-bd_dom"/>
</dbReference>
<evidence type="ECO:0000259" key="7">
    <source>
        <dbReference type="Pfam" id="PF02601"/>
    </source>
</evidence>
<protein>
    <recommendedName>
        <fullName evidence="5">Exodeoxyribonuclease 7 large subunit</fullName>
        <ecNumber evidence="5">3.1.11.6</ecNumber>
    </recommendedName>
    <alternativeName>
        <fullName evidence="5">Exodeoxyribonuclease VII large subunit</fullName>
        <shortName evidence="5">Exonuclease VII large subunit</shortName>
    </alternativeName>
</protein>
<evidence type="ECO:0000313" key="9">
    <source>
        <dbReference type="EMBL" id="SAL47647.1"/>
    </source>
</evidence>
<keyword evidence="3 5" id="KW-0378">Hydrolase</keyword>
<dbReference type="CDD" id="cd04489">
    <property type="entry name" value="ExoVII_LU_OBF"/>
    <property type="match status" value="1"/>
</dbReference>
<keyword evidence="1 5" id="KW-0963">Cytoplasm</keyword>
<dbReference type="PANTHER" id="PTHR30008:SF0">
    <property type="entry name" value="EXODEOXYRIBONUCLEASE 7 LARGE SUBUNIT"/>
    <property type="match status" value="1"/>
</dbReference>
<accession>A0A158HU31</accession>
<evidence type="ECO:0000256" key="6">
    <source>
        <dbReference type="RuleBase" id="RU004355"/>
    </source>
</evidence>
<dbReference type="GO" id="GO:0005737">
    <property type="term" value="C:cytoplasm"/>
    <property type="evidence" value="ECO:0007669"/>
    <property type="project" value="UniProtKB-SubCell"/>
</dbReference>